<keyword evidence="2" id="KW-0489">Methyltransferase</keyword>
<keyword evidence="1" id="KW-1185">Reference proteome</keyword>
<dbReference type="GO" id="GO:0032259">
    <property type="term" value="P:methylation"/>
    <property type="evidence" value="ECO:0007669"/>
    <property type="project" value="UniProtKB-KW"/>
</dbReference>
<evidence type="ECO:0000313" key="1">
    <source>
        <dbReference type="Proteomes" id="UP000694846"/>
    </source>
</evidence>
<dbReference type="PANTHER" id="PTHR14663">
    <property type="entry name" value="METHYLTRANSFERASE NSUN7-RELATED"/>
    <property type="match status" value="1"/>
</dbReference>
<dbReference type="OrthoDB" id="6817893at2759"/>
<evidence type="ECO:0000313" key="2">
    <source>
        <dbReference type="RefSeq" id="XP_025411124.1"/>
    </source>
</evidence>
<dbReference type="GeneID" id="112684041"/>
<sequence>MYANLDYLKITLPSDPDWQLSTYKKLVEKQRDMSKQESTIDGPVSVASSLKVGYLFETAFHKPSKKTDGLLDREYLSELENELVADEFDRSTELWTNREVVLAAKVLSSKTPKRHGIKFASDNQMRRVYDIIFEVFRYRTIINEILHNIDFENIYQNPRKLDENETISFKALKLLEIADILKDIKIQLAASFSKFKIKHCALSLSDMLPRHLRNERFKKSSETIISCWINTFLTSPEYVVNVLKKAGLSQMKNFEDLVSETFKMDHLLPYFIHIYPKEKSEFLNKMPLFQKYLLILQVFQYPLPWSTI</sequence>
<accession>A0A8B8FJN9</accession>
<dbReference type="AlphaFoldDB" id="A0A8B8FJN9"/>
<name>A0A8B8FJN9_9HEMI</name>
<keyword evidence="2" id="KW-0808">Transferase</keyword>
<gene>
    <name evidence="2" type="primary">LOC112684041</name>
</gene>
<dbReference type="InterPro" id="IPR042620">
    <property type="entry name" value="NSUN7"/>
</dbReference>
<dbReference type="RefSeq" id="XP_025411124.1">
    <property type="nucleotide sequence ID" value="XM_025555339.1"/>
</dbReference>
<protein>
    <submittedName>
        <fullName evidence="2">Methyltransferase NSUN7</fullName>
    </submittedName>
</protein>
<dbReference type="Proteomes" id="UP000694846">
    <property type="component" value="Unplaced"/>
</dbReference>
<organism evidence="1 2">
    <name type="scientific">Sipha flava</name>
    <name type="common">yellow sugarcane aphid</name>
    <dbReference type="NCBI Taxonomy" id="143950"/>
    <lineage>
        <taxon>Eukaryota</taxon>
        <taxon>Metazoa</taxon>
        <taxon>Ecdysozoa</taxon>
        <taxon>Arthropoda</taxon>
        <taxon>Hexapoda</taxon>
        <taxon>Insecta</taxon>
        <taxon>Pterygota</taxon>
        <taxon>Neoptera</taxon>
        <taxon>Paraneoptera</taxon>
        <taxon>Hemiptera</taxon>
        <taxon>Sternorrhyncha</taxon>
        <taxon>Aphidomorpha</taxon>
        <taxon>Aphidoidea</taxon>
        <taxon>Aphididae</taxon>
        <taxon>Sipha</taxon>
    </lineage>
</organism>
<dbReference type="PANTHER" id="PTHR14663:SF2">
    <property type="entry name" value="METHYLTRANSFERASE NSUN7-RELATED"/>
    <property type="match status" value="1"/>
</dbReference>
<proteinExistence type="predicted"/>
<dbReference type="GO" id="GO:0008168">
    <property type="term" value="F:methyltransferase activity"/>
    <property type="evidence" value="ECO:0007669"/>
    <property type="project" value="UniProtKB-KW"/>
</dbReference>
<reference evidence="2" key="1">
    <citation type="submission" date="2025-08" db="UniProtKB">
        <authorList>
            <consortium name="RefSeq"/>
        </authorList>
    </citation>
    <scope>IDENTIFICATION</scope>
    <source>
        <tissue evidence="2">Whole body</tissue>
    </source>
</reference>